<keyword evidence="6 8" id="KW-0411">Iron-sulfur</keyword>
<dbReference type="SUPFAM" id="SSF54862">
    <property type="entry name" value="4Fe-4S ferredoxins"/>
    <property type="match status" value="1"/>
</dbReference>
<evidence type="ECO:0000256" key="4">
    <source>
        <dbReference type="ARBA" id="ARBA00022982"/>
    </source>
</evidence>
<evidence type="ECO:0000256" key="8">
    <source>
        <dbReference type="RuleBase" id="RU368020"/>
    </source>
</evidence>
<evidence type="ECO:0000259" key="9">
    <source>
        <dbReference type="PROSITE" id="PS51379"/>
    </source>
</evidence>
<gene>
    <name evidence="10" type="primary">subB</name>
    <name evidence="10" type="ORF">NCTC10797_03713</name>
</gene>
<accession>A0A4U8W222</accession>
<dbReference type="GO" id="GO:0051538">
    <property type="term" value="F:3 iron, 4 sulfur cluster binding"/>
    <property type="evidence" value="ECO:0007669"/>
    <property type="project" value="UniProtKB-KW"/>
</dbReference>
<dbReference type="GO" id="GO:0005506">
    <property type="term" value="F:iron ion binding"/>
    <property type="evidence" value="ECO:0007669"/>
    <property type="project" value="UniProtKB-UniRule"/>
</dbReference>
<keyword evidence="7" id="KW-0003">3Fe-4S</keyword>
<keyword evidence="2 8" id="KW-0813">Transport</keyword>
<dbReference type="PROSITE" id="PS51379">
    <property type="entry name" value="4FE4S_FER_2"/>
    <property type="match status" value="1"/>
</dbReference>
<dbReference type="PANTHER" id="PTHR36923:SF3">
    <property type="entry name" value="FERREDOXIN"/>
    <property type="match status" value="1"/>
</dbReference>
<comment type="function">
    <text evidence="8">Ferredoxins are iron-sulfur proteins that transfer electrons in a wide variety of metabolic reactions.</text>
</comment>
<evidence type="ECO:0000256" key="5">
    <source>
        <dbReference type="ARBA" id="ARBA00023004"/>
    </source>
</evidence>
<dbReference type="InterPro" id="IPR001080">
    <property type="entry name" value="3Fe4S_ferredoxin"/>
</dbReference>
<sequence>MLELHVDRERCIGAGMCVLTAPAVFDQDPDDGRVLPARPPAAADEPAVREAAMLCPSGAITVRDQT</sequence>
<dbReference type="AlphaFoldDB" id="A0A4U8W222"/>
<dbReference type="Proteomes" id="UP000290439">
    <property type="component" value="Chromosome"/>
</dbReference>
<dbReference type="RefSeq" id="WP_415175857.1">
    <property type="nucleotide sequence ID" value="NZ_LR215973.1"/>
</dbReference>
<dbReference type="PRINTS" id="PR00352">
    <property type="entry name" value="3FE4SFRDOXIN"/>
</dbReference>
<keyword evidence="5 8" id="KW-0408">Iron</keyword>
<protein>
    <recommendedName>
        <fullName evidence="8">Ferredoxin</fullName>
    </recommendedName>
</protein>
<evidence type="ECO:0000313" key="10">
    <source>
        <dbReference type="EMBL" id="VFA99921.1"/>
    </source>
</evidence>
<evidence type="ECO:0000256" key="6">
    <source>
        <dbReference type="ARBA" id="ARBA00023014"/>
    </source>
</evidence>
<dbReference type="InterPro" id="IPR017896">
    <property type="entry name" value="4Fe4S_Fe-S-bd"/>
</dbReference>
<organism evidence="10 11">
    <name type="scientific">Nocardia cyriacigeorgica</name>
    <dbReference type="NCBI Taxonomy" id="135487"/>
    <lineage>
        <taxon>Bacteria</taxon>
        <taxon>Bacillati</taxon>
        <taxon>Actinomycetota</taxon>
        <taxon>Actinomycetes</taxon>
        <taxon>Mycobacteriales</taxon>
        <taxon>Nocardiaceae</taxon>
        <taxon>Nocardia</taxon>
    </lineage>
</organism>
<evidence type="ECO:0000256" key="3">
    <source>
        <dbReference type="ARBA" id="ARBA00022723"/>
    </source>
</evidence>
<dbReference type="PANTHER" id="PTHR36923">
    <property type="entry name" value="FERREDOXIN"/>
    <property type="match status" value="1"/>
</dbReference>
<evidence type="ECO:0000256" key="7">
    <source>
        <dbReference type="ARBA" id="ARBA00023291"/>
    </source>
</evidence>
<dbReference type="Gene3D" id="3.30.70.20">
    <property type="match status" value="1"/>
</dbReference>
<comment type="cofactor">
    <cofactor evidence="1">
        <name>[3Fe-4S] cluster</name>
        <dbReference type="ChEBI" id="CHEBI:21137"/>
    </cofactor>
</comment>
<keyword evidence="3 8" id="KW-0479">Metal-binding</keyword>
<reference evidence="10 11" key="1">
    <citation type="submission" date="2019-02" db="EMBL/GenBank/DDBJ databases">
        <authorList>
            <consortium name="Pathogen Informatics"/>
        </authorList>
    </citation>
    <scope>NUCLEOTIDE SEQUENCE [LARGE SCALE GENOMIC DNA]</scope>
    <source>
        <strain evidence="10 11">3012STDY6756504</strain>
    </source>
</reference>
<dbReference type="InterPro" id="IPR051269">
    <property type="entry name" value="Fe-S_cluster_ET"/>
</dbReference>
<dbReference type="EMBL" id="LR215973">
    <property type="protein sequence ID" value="VFA99921.1"/>
    <property type="molecule type" value="Genomic_DNA"/>
</dbReference>
<feature type="domain" description="4Fe-4S ferredoxin-type" evidence="9">
    <location>
        <begin position="2"/>
        <end position="30"/>
    </location>
</feature>
<name>A0A4U8W222_9NOCA</name>
<dbReference type="Pfam" id="PF13370">
    <property type="entry name" value="Fer4_13"/>
    <property type="match status" value="1"/>
</dbReference>
<evidence type="ECO:0000313" key="11">
    <source>
        <dbReference type="Proteomes" id="UP000290439"/>
    </source>
</evidence>
<dbReference type="GO" id="GO:0009055">
    <property type="term" value="F:electron transfer activity"/>
    <property type="evidence" value="ECO:0007669"/>
    <property type="project" value="UniProtKB-UniRule"/>
</dbReference>
<keyword evidence="4 8" id="KW-0249">Electron transport</keyword>
<proteinExistence type="predicted"/>
<evidence type="ECO:0000256" key="1">
    <source>
        <dbReference type="ARBA" id="ARBA00001927"/>
    </source>
</evidence>
<evidence type="ECO:0000256" key="2">
    <source>
        <dbReference type="ARBA" id="ARBA00022448"/>
    </source>
</evidence>